<evidence type="ECO:0000313" key="13">
    <source>
        <dbReference type="Proteomes" id="UP000014127"/>
    </source>
</evidence>
<keyword evidence="7 11" id="KW-0418">Kinase</keyword>
<comment type="pathway">
    <text evidence="1 11">Metabolic intermediate biosynthesis; chorismate biosynthesis; chorismate from D-erythrose 4-phosphate and phosphoenolpyruvate: step 5/7.</text>
</comment>
<dbReference type="InterPro" id="IPR027417">
    <property type="entry name" value="P-loop_NTPase"/>
</dbReference>
<evidence type="ECO:0000256" key="10">
    <source>
        <dbReference type="ARBA" id="ARBA00048567"/>
    </source>
</evidence>
<keyword evidence="11" id="KW-0479">Metal-binding</keyword>
<evidence type="ECO:0000256" key="2">
    <source>
        <dbReference type="ARBA" id="ARBA00006997"/>
    </source>
</evidence>
<comment type="cofactor">
    <cofactor evidence="11">
        <name>Mg(2+)</name>
        <dbReference type="ChEBI" id="CHEBI:18420"/>
    </cofactor>
    <text evidence="11">Binds 1 Mg(2+) ion per subunit.</text>
</comment>
<comment type="subcellular location">
    <subcellularLocation>
        <location evidence="11">Cytoplasm</location>
    </subcellularLocation>
</comment>
<comment type="function">
    <text evidence="11">Catalyzes the specific phosphorylation of the 3-hydroxyl group of shikimic acid using ATP as a cosubstrate.</text>
</comment>
<dbReference type="GO" id="GO:0004765">
    <property type="term" value="F:shikimate kinase activity"/>
    <property type="evidence" value="ECO:0007669"/>
    <property type="project" value="UniProtKB-UniRule"/>
</dbReference>
<dbReference type="GO" id="GO:0005829">
    <property type="term" value="C:cytosol"/>
    <property type="evidence" value="ECO:0007669"/>
    <property type="project" value="TreeGrafter"/>
</dbReference>
<dbReference type="eggNOG" id="COG0703">
    <property type="taxonomic scope" value="Bacteria"/>
</dbReference>
<dbReference type="STRING" id="44009.RV01_GL000051"/>
<dbReference type="PANTHER" id="PTHR21087">
    <property type="entry name" value="SHIKIMATE KINASE"/>
    <property type="match status" value="1"/>
</dbReference>
<dbReference type="SUPFAM" id="SSF52540">
    <property type="entry name" value="P-loop containing nucleoside triphosphate hydrolases"/>
    <property type="match status" value="1"/>
</dbReference>
<dbReference type="InterPro" id="IPR031322">
    <property type="entry name" value="Shikimate/glucono_kinase"/>
</dbReference>
<dbReference type="HAMAP" id="MF_00109">
    <property type="entry name" value="Shikimate_kinase"/>
    <property type="match status" value="1"/>
</dbReference>
<feature type="binding site" evidence="11">
    <location>
        <begin position="11"/>
        <end position="16"/>
    </location>
    <ligand>
        <name>ATP</name>
        <dbReference type="ChEBI" id="CHEBI:30616"/>
    </ligand>
</feature>
<comment type="similarity">
    <text evidence="2 11">Belongs to the shikimate kinase family.</text>
</comment>
<dbReference type="OrthoDB" id="9800332at2"/>
<keyword evidence="8 11" id="KW-0067">ATP-binding</keyword>
<evidence type="ECO:0000256" key="9">
    <source>
        <dbReference type="ARBA" id="ARBA00023141"/>
    </source>
</evidence>
<dbReference type="EMBL" id="AHYR01000003">
    <property type="protein sequence ID" value="EOT43467.1"/>
    <property type="molecule type" value="Genomic_DNA"/>
</dbReference>
<dbReference type="Proteomes" id="UP000014127">
    <property type="component" value="Unassembled WGS sequence"/>
</dbReference>
<name>S0KFH0_9ENTE</name>
<feature type="binding site" evidence="11">
    <location>
        <position position="33"/>
    </location>
    <ligand>
        <name>substrate</name>
    </ligand>
</feature>
<dbReference type="Pfam" id="PF01202">
    <property type="entry name" value="SKI"/>
    <property type="match status" value="1"/>
</dbReference>
<dbReference type="InterPro" id="IPR023000">
    <property type="entry name" value="Shikimate_kinase_CS"/>
</dbReference>
<dbReference type="GO" id="GO:0009423">
    <property type="term" value="P:chorismate biosynthetic process"/>
    <property type="evidence" value="ECO:0007669"/>
    <property type="project" value="UniProtKB-UniRule"/>
</dbReference>
<dbReference type="HOGENOM" id="CLU_057607_4_3_9"/>
<evidence type="ECO:0000313" key="12">
    <source>
        <dbReference type="EMBL" id="EOT43467.1"/>
    </source>
</evidence>
<comment type="subunit">
    <text evidence="11">Monomer.</text>
</comment>
<feature type="binding site" evidence="11">
    <location>
        <position position="136"/>
    </location>
    <ligand>
        <name>substrate</name>
    </ligand>
</feature>
<dbReference type="Gene3D" id="3.40.50.300">
    <property type="entry name" value="P-loop containing nucleotide triphosphate hydrolases"/>
    <property type="match status" value="1"/>
</dbReference>
<dbReference type="GO" id="GO:0000287">
    <property type="term" value="F:magnesium ion binding"/>
    <property type="evidence" value="ECO:0007669"/>
    <property type="project" value="UniProtKB-UniRule"/>
</dbReference>
<dbReference type="GO" id="GO:0005524">
    <property type="term" value="F:ATP binding"/>
    <property type="evidence" value="ECO:0007669"/>
    <property type="project" value="UniProtKB-UniRule"/>
</dbReference>
<feature type="binding site" evidence="11">
    <location>
        <position position="153"/>
    </location>
    <ligand>
        <name>ATP</name>
        <dbReference type="ChEBI" id="CHEBI:30616"/>
    </ligand>
</feature>
<evidence type="ECO:0000256" key="5">
    <source>
        <dbReference type="ARBA" id="ARBA00022679"/>
    </source>
</evidence>
<dbReference type="AlphaFoldDB" id="S0KFH0"/>
<keyword evidence="11" id="KW-0963">Cytoplasm</keyword>
<dbReference type="EC" id="2.7.1.71" evidence="3 11"/>
<evidence type="ECO:0000256" key="11">
    <source>
        <dbReference type="HAMAP-Rule" id="MF_00109"/>
    </source>
</evidence>
<dbReference type="PATRIC" id="fig|1139219.3.peg.790"/>
<protein>
    <recommendedName>
        <fullName evidence="3 11">Shikimate kinase</fullName>
        <shortName evidence="11">SK</shortName>
        <ecNumber evidence="3 11">2.7.1.71</ecNumber>
    </recommendedName>
</protein>
<keyword evidence="9 11" id="KW-0057">Aromatic amino acid biosynthesis</keyword>
<dbReference type="CDD" id="cd00464">
    <property type="entry name" value="SK"/>
    <property type="match status" value="1"/>
</dbReference>
<accession>S0KFH0</accession>
<evidence type="ECO:0000256" key="4">
    <source>
        <dbReference type="ARBA" id="ARBA00022605"/>
    </source>
</evidence>
<sequence>MRSILLIGFMGAGKSTIGNTLAKKLGYPLIDLDDLITEKIGMPINTYFDQHGEAAFRQVETAVLKDNLTTDAIVATGGGIVVNELNRNLLKSHPQVIYLQADSETLIRRIKNDTQNVRPLASEKKEDTIISLLNSRLKHYEESAAIIIETSQRPPDEIVAEIIERLEKA</sequence>
<dbReference type="GO" id="GO:0009073">
    <property type="term" value="P:aromatic amino acid family biosynthetic process"/>
    <property type="evidence" value="ECO:0007669"/>
    <property type="project" value="UniProtKB-KW"/>
</dbReference>
<comment type="catalytic activity">
    <reaction evidence="10 11">
        <text>shikimate + ATP = 3-phosphoshikimate + ADP + H(+)</text>
        <dbReference type="Rhea" id="RHEA:13121"/>
        <dbReference type="ChEBI" id="CHEBI:15378"/>
        <dbReference type="ChEBI" id="CHEBI:30616"/>
        <dbReference type="ChEBI" id="CHEBI:36208"/>
        <dbReference type="ChEBI" id="CHEBI:145989"/>
        <dbReference type="ChEBI" id="CHEBI:456216"/>
        <dbReference type="EC" id="2.7.1.71"/>
    </reaction>
</comment>
<evidence type="ECO:0000256" key="7">
    <source>
        <dbReference type="ARBA" id="ARBA00022777"/>
    </source>
</evidence>
<proteinExistence type="inferred from homology"/>
<evidence type="ECO:0000256" key="8">
    <source>
        <dbReference type="ARBA" id="ARBA00022840"/>
    </source>
</evidence>
<feature type="binding site" evidence="11">
    <location>
        <position position="57"/>
    </location>
    <ligand>
        <name>substrate</name>
    </ligand>
</feature>
<evidence type="ECO:0000256" key="1">
    <source>
        <dbReference type="ARBA" id="ARBA00004842"/>
    </source>
</evidence>
<feature type="binding site" evidence="11">
    <location>
        <position position="118"/>
    </location>
    <ligand>
        <name>ATP</name>
        <dbReference type="ChEBI" id="CHEBI:30616"/>
    </ligand>
</feature>
<keyword evidence="11" id="KW-0460">Magnesium</keyword>
<dbReference type="GO" id="GO:0008652">
    <property type="term" value="P:amino acid biosynthetic process"/>
    <property type="evidence" value="ECO:0007669"/>
    <property type="project" value="UniProtKB-KW"/>
</dbReference>
<reference evidence="12 13" key="1">
    <citation type="submission" date="2013-03" db="EMBL/GenBank/DDBJ databases">
        <title>The Genome Sequence of Enterococcus dispar ATCC_51266 (Illumina only assembly).</title>
        <authorList>
            <consortium name="The Broad Institute Genomics Platform"/>
            <consortium name="The Broad Institute Genome Sequencing Center for Infectious Disease"/>
            <person name="Earl A."/>
            <person name="Russ C."/>
            <person name="Gilmore M."/>
            <person name="Surin D."/>
            <person name="Walker B."/>
            <person name="Young S."/>
            <person name="Zeng Q."/>
            <person name="Gargeya S."/>
            <person name="Fitzgerald M."/>
            <person name="Haas B."/>
            <person name="Abouelleil A."/>
            <person name="Allen A.W."/>
            <person name="Alvarado L."/>
            <person name="Arachchi H.M."/>
            <person name="Berlin A.M."/>
            <person name="Chapman S.B."/>
            <person name="Gainer-Dewar J."/>
            <person name="Goldberg J."/>
            <person name="Griggs A."/>
            <person name="Gujja S."/>
            <person name="Hansen M."/>
            <person name="Howarth C."/>
            <person name="Imamovic A."/>
            <person name="Ireland A."/>
            <person name="Larimer J."/>
            <person name="McCowan C."/>
            <person name="Murphy C."/>
            <person name="Pearson M."/>
            <person name="Poon T.W."/>
            <person name="Priest M."/>
            <person name="Roberts A."/>
            <person name="Saif S."/>
            <person name="Shea T."/>
            <person name="Sisk P."/>
            <person name="Sykes S."/>
            <person name="Wortman J."/>
            <person name="Nusbaum C."/>
            <person name="Birren B."/>
        </authorList>
    </citation>
    <scope>NUCLEOTIDE SEQUENCE [LARGE SCALE GENOMIC DNA]</scope>
    <source>
        <strain evidence="12 13">ATCC 51266</strain>
    </source>
</reference>
<feature type="binding site" evidence="11">
    <location>
        <position position="78"/>
    </location>
    <ligand>
        <name>substrate</name>
    </ligand>
</feature>
<dbReference type="PANTHER" id="PTHR21087:SF16">
    <property type="entry name" value="SHIKIMATE KINASE 1, CHLOROPLASTIC"/>
    <property type="match status" value="1"/>
</dbReference>
<keyword evidence="5 11" id="KW-0808">Transferase</keyword>
<dbReference type="PROSITE" id="PS01128">
    <property type="entry name" value="SHIKIMATE_KINASE"/>
    <property type="match status" value="1"/>
</dbReference>
<dbReference type="UniPathway" id="UPA00053">
    <property type="reaction ID" value="UER00088"/>
</dbReference>
<keyword evidence="13" id="KW-1185">Reference proteome</keyword>
<keyword evidence="4 11" id="KW-0028">Amino-acid biosynthesis</keyword>
<evidence type="ECO:0000256" key="3">
    <source>
        <dbReference type="ARBA" id="ARBA00012154"/>
    </source>
</evidence>
<dbReference type="RefSeq" id="WP_016172005.1">
    <property type="nucleotide sequence ID" value="NZ_ASWK01000001.1"/>
</dbReference>
<gene>
    <name evidence="11" type="primary">aroK</name>
    <name evidence="12" type="ORF">OMK_00822</name>
</gene>
<comment type="caution">
    <text evidence="12">The sequence shown here is derived from an EMBL/GenBank/DDBJ whole genome shotgun (WGS) entry which is preliminary data.</text>
</comment>
<dbReference type="InterPro" id="IPR000623">
    <property type="entry name" value="Shikimate_kinase/TSH1"/>
</dbReference>
<dbReference type="PRINTS" id="PR01100">
    <property type="entry name" value="SHIKIMTKNASE"/>
</dbReference>
<feature type="binding site" evidence="11">
    <location>
        <position position="15"/>
    </location>
    <ligand>
        <name>Mg(2+)</name>
        <dbReference type="ChEBI" id="CHEBI:18420"/>
    </ligand>
</feature>
<keyword evidence="6 11" id="KW-0547">Nucleotide-binding</keyword>
<organism evidence="12 13">
    <name type="scientific">Enterococcus dispar ATCC 51266</name>
    <dbReference type="NCBI Taxonomy" id="1139219"/>
    <lineage>
        <taxon>Bacteria</taxon>
        <taxon>Bacillati</taxon>
        <taxon>Bacillota</taxon>
        <taxon>Bacilli</taxon>
        <taxon>Lactobacillales</taxon>
        <taxon>Enterococcaceae</taxon>
        <taxon>Enterococcus</taxon>
    </lineage>
</organism>
<evidence type="ECO:0000256" key="6">
    <source>
        <dbReference type="ARBA" id="ARBA00022741"/>
    </source>
</evidence>